<dbReference type="AlphaFoldDB" id="A0A246GD22"/>
<dbReference type="Proteomes" id="UP000198034">
    <property type="component" value="Unassembled WGS sequence"/>
</dbReference>
<reference evidence="1 2" key="1">
    <citation type="journal article" date="2017" name="Infect. Genet. Evol.">
        <title>Comparative genome analysis of fish pathogen Flavobacterium columnare reveals extensive sequence diversity within the species.</title>
        <authorList>
            <person name="Kayansamruaj P."/>
            <person name="Dong H.T."/>
            <person name="Hirono I."/>
            <person name="Kondo H."/>
            <person name="Senapin S."/>
            <person name="Rodkhum C."/>
        </authorList>
    </citation>
    <scope>NUCLEOTIDE SEQUENCE [LARGE SCALE GENOMIC DNA]</scope>
    <source>
        <strain evidence="1 2">1214</strain>
    </source>
</reference>
<dbReference type="OrthoDB" id="1376748at2"/>
<comment type="caution">
    <text evidence="1">The sequence shown here is derived from an EMBL/GenBank/DDBJ whole genome shotgun (WGS) entry which is preliminary data.</text>
</comment>
<accession>A0A246GD22</accession>
<gene>
    <name evidence="1" type="ORF">BWK62_03600</name>
</gene>
<proteinExistence type="predicted"/>
<evidence type="ECO:0000313" key="2">
    <source>
        <dbReference type="Proteomes" id="UP000198034"/>
    </source>
</evidence>
<sequence>MFKLLNNKIAFEKRGCFSFLLAILLLFSISGKSYCNVESFSKIPVKIEKESPAKSKILSINQNLDDEDEELAELDLEDDSIEEFISSKDFVFALQLLLFKKSLNIIGYKSLRLIYNQPLYILYCNWKYDLV</sequence>
<dbReference type="EMBL" id="MTCY01000006">
    <property type="protein sequence ID" value="OWP79209.1"/>
    <property type="molecule type" value="Genomic_DNA"/>
</dbReference>
<evidence type="ECO:0000313" key="1">
    <source>
        <dbReference type="EMBL" id="OWP79209.1"/>
    </source>
</evidence>
<protein>
    <submittedName>
        <fullName evidence="1">Uncharacterized protein</fullName>
    </submittedName>
</protein>
<organism evidence="1 2">
    <name type="scientific">Flavobacterium columnare</name>
    <dbReference type="NCBI Taxonomy" id="996"/>
    <lineage>
        <taxon>Bacteria</taxon>
        <taxon>Pseudomonadati</taxon>
        <taxon>Bacteroidota</taxon>
        <taxon>Flavobacteriia</taxon>
        <taxon>Flavobacteriales</taxon>
        <taxon>Flavobacteriaceae</taxon>
        <taxon>Flavobacterium</taxon>
    </lineage>
</organism>
<name>A0A246GD22_9FLAO</name>